<dbReference type="FunFam" id="2.60.40.10:FF:000495">
    <property type="entry name" value="Periplasmic beta-glucosidase"/>
    <property type="match status" value="1"/>
</dbReference>
<comment type="catalytic activity">
    <reaction evidence="1">
        <text>Hydrolysis of terminal, non-reducing beta-D-glucosyl residues with release of beta-D-glucose.</text>
        <dbReference type="EC" id="3.2.1.21"/>
    </reaction>
</comment>
<gene>
    <name evidence="8" type="ORF">SAMN04487949_2346</name>
</gene>
<organism evidence="8 9">
    <name type="scientific">Halogranum gelatinilyticum</name>
    <dbReference type="NCBI Taxonomy" id="660521"/>
    <lineage>
        <taxon>Archaea</taxon>
        <taxon>Methanobacteriati</taxon>
        <taxon>Methanobacteriota</taxon>
        <taxon>Stenosarchaea group</taxon>
        <taxon>Halobacteria</taxon>
        <taxon>Halobacteriales</taxon>
        <taxon>Haloferacaceae</taxon>
    </lineage>
</organism>
<sequence length="742" mass="80190">MDTQTQSLLAQCSSERRAAIEQRVETLLSELTLEQKVGQLNQLNADFATGTAVGDMDVEQGVLDGDIGSVLNVGGLDEARRLQELAVEESDHGIPLVVAFDVIHGQRTIFPIPLGEAASWNPEMAELSARVAATEAAASGIHWTFAPSVDVGRDPRWGRVMEAAGEDPYLSGEVSKARVRGFQGDDLAADDTVLACAKHYVGYGAAEAGREYNTVDLSETALREVHLPPFEASLEAGVGSVMNAFNVYDRIPASGNEALVDELLRDELGFEDLVVSDWNSFGELMQHGVAGDLREAARACIEAGSDVDMVSGAYATELVGLVEDGVVDEKLVDQAVRRLLVVKGVLGLFEDPYRYFDEDRKSKRLLSDDHREAAREVARESQVLLKNEDNLLPLDETEEIALVGGLADSATDMLGAWRAEGRPEDVTTLKTTLDERVGGLTYAEGCDRDGSVTDDQLAAAVDAVADADVAVVAVGERYSQSGEAASRAHLDLPGDQRALLDALVETETPVVAVLFNGRPLAIDWETEHVPAILEAWLPGVEAGPAVADVLLGDHNPSGRLPMTFPVTEGQIPVYYNRLQTGRPPEETDVDLTEFPQGQADKYLSRYLDIPNEPLYAFGHGESYTEFAYTDVSLDAMTVTADETLTVDVTVENTGDRAGTEVVQVYLRDPVASRARPVQELVRFENVNLDAGESATVSFELTTSDLSFWTAAEEYAAEPGEFEIQVGHAADDIIAVETFELVE</sequence>
<dbReference type="InterPro" id="IPR002772">
    <property type="entry name" value="Glyco_hydro_3_C"/>
</dbReference>
<dbReference type="EMBL" id="FNHL01000002">
    <property type="protein sequence ID" value="SDM63567.1"/>
    <property type="molecule type" value="Genomic_DNA"/>
</dbReference>
<dbReference type="InterPro" id="IPR036881">
    <property type="entry name" value="Glyco_hydro_3_C_sf"/>
</dbReference>
<evidence type="ECO:0000259" key="7">
    <source>
        <dbReference type="SMART" id="SM01217"/>
    </source>
</evidence>
<dbReference type="PANTHER" id="PTHR30620:SF16">
    <property type="entry name" value="LYSOSOMAL BETA GLUCOSIDASE"/>
    <property type="match status" value="1"/>
</dbReference>
<name>A0A1G9UUU4_9EURY</name>
<dbReference type="RefSeq" id="WP_089697613.1">
    <property type="nucleotide sequence ID" value="NZ_FNHL01000002.1"/>
</dbReference>
<keyword evidence="5" id="KW-0378">Hydrolase</keyword>
<evidence type="ECO:0000256" key="2">
    <source>
        <dbReference type="ARBA" id="ARBA00005336"/>
    </source>
</evidence>
<dbReference type="Pfam" id="PF00933">
    <property type="entry name" value="Glyco_hydro_3"/>
    <property type="match status" value="1"/>
</dbReference>
<dbReference type="OrthoDB" id="30657at2157"/>
<dbReference type="GO" id="GO:0008422">
    <property type="term" value="F:beta-glucosidase activity"/>
    <property type="evidence" value="ECO:0007669"/>
    <property type="project" value="UniProtKB-EC"/>
</dbReference>
<dbReference type="Proteomes" id="UP000199451">
    <property type="component" value="Unassembled WGS sequence"/>
</dbReference>
<dbReference type="PRINTS" id="PR00133">
    <property type="entry name" value="GLHYDRLASE3"/>
</dbReference>
<protein>
    <recommendedName>
        <fullName evidence="3">beta-glucosidase</fullName>
        <ecNumber evidence="3">3.2.1.21</ecNumber>
    </recommendedName>
</protein>
<keyword evidence="4" id="KW-0732">Signal</keyword>
<dbReference type="InterPro" id="IPR036962">
    <property type="entry name" value="Glyco_hydro_3_N_sf"/>
</dbReference>
<evidence type="ECO:0000256" key="5">
    <source>
        <dbReference type="ARBA" id="ARBA00022801"/>
    </source>
</evidence>
<evidence type="ECO:0000313" key="8">
    <source>
        <dbReference type="EMBL" id="SDM63567.1"/>
    </source>
</evidence>
<dbReference type="SUPFAM" id="SSF51445">
    <property type="entry name" value="(Trans)glycosidases"/>
    <property type="match status" value="1"/>
</dbReference>
<dbReference type="EC" id="3.2.1.21" evidence="3"/>
<reference evidence="9" key="1">
    <citation type="submission" date="2016-10" db="EMBL/GenBank/DDBJ databases">
        <authorList>
            <person name="Varghese N."/>
            <person name="Submissions S."/>
        </authorList>
    </citation>
    <scope>NUCLEOTIDE SEQUENCE [LARGE SCALE GENOMIC DNA]</scope>
    <source>
        <strain evidence="9">CGMCC 1.10119</strain>
    </source>
</reference>
<dbReference type="GO" id="GO:0009251">
    <property type="term" value="P:glucan catabolic process"/>
    <property type="evidence" value="ECO:0007669"/>
    <property type="project" value="TreeGrafter"/>
</dbReference>
<evidence type="ECO:0000256" key="1">
    <source>
        <dbReference type="ARBA" id="ARBA00000448"/>
    </source>
</evidence>
<dbReference type="SMART" id="SM01217">
    <property type="entry name" value="Fn3_like"/>
    <property type="match status" value="1"/>
</dbReference>
<dbReference type="SUPFAM" id="SSF52279">
    <property type="entry name" value="Beta-D-glucan exohydrolase, C-terminal domain"/>
    <property type="match status" value="1"/>
</dbReference>
<dbReference type="STRING" id="660521.SAMN04487949_2346"/>
<dbReference type="InterPro" id="IPR001764">
    <property type="entry name" value="Glyco_hydro_3_N"/>
</dbReference>
<feature type="domain" description="Fibronectin type III-like" evidence="7">
    <location>
        <begin position="660"/>
        <end position="729"/>
    </location>
</feature>
<dbReference type="InterPro" id="IPR017853">
    <property type="entry name" value="GH"/>
</dbReference>
<dbReference type="InterPro" id="IPR026891">
    <property type="entry name" value="Fn3-like"/>
</dbReference>
<accession>A0A1G9UUU4</accession>
<keyword evidence="9" id="KW-1185">Reference proteome</keyword>
<dbReference type="FunFam" id="3.20.20.300:FF:000005">
    <property type="entry name" value="Periplasmic beta-glucosidase"/>
    <property type="match status" value="1"/>
</dbReference>
<dbReference type="Pfam" id="PF01915">
    <property type="entry name" value="Glyco_hydro_3_C"/>
    <property type="match status" value="1"/>
</dbReference>
<dbReference type="Gene3D" id="3.40.50.1700">
    <property type="entry name" value="Glycoside hydrolase family 3 C-terminal domain"/>
    <property type="match status" value="1"/>
</dbReference>
<evidence type="ECO:0000256" key="4">
    <source>
        <dbReference type="ARBA" id="ARBA00022729"/>
    </source>
</evidence>
<evidence type="ECO:0000256" key="3">
    <source>
        <dbReference type="ARBA" id="ARBA00012744"/>
    </source>
</evidence>
<keyword evidence="6" id="KW-0326">Glycosidase</keyword>
<dbReference type="AlphaFoldDB" id="A0A1G9UUU4"/>
<dbReference type="InterPro" id="IPR051915">
    <property type="entry name" value="Cellulose_Degrad_GH3"/>
</dbReference>
<dbReference type="PANTHER" id="PTHR30620">
    <property type="entry name" value="PERIPLASMIC BETA-GLUCOSIDASE-RELATED"/>
    <property type="match status" value="1"/>
</dbReference>
<comment type="similarity">
    <text evidence="2">Belongs to the glycosyl hydrolase 3 family.</text>
</comment>
<dbReference type="InterPro" id="IPR013783">
    <property type="entry name" value="Ig-like_fold"/>
</dbReference>
<evidence type="ECO:0000256" key="6">
    <source>
        <dbReference type="ARBA" id="ARBA00023295"/>
    </source>
</evidence>
<dbReference type="Gene3D" id="2.60.40.10">
    <property type="entry name" value="Immunoglobulins"/>
    <property type="match status" value="1"/>
</dbReference>
<dbReference type="Pfam" id="PF14310">
    <property type="entry name" value="Fn3-like"/>
    <property type="match status" value="1"/>
</dbReference>
<dbReference type="Gene3D" id="3.20.20.300">
    <property type="entry name" value="Glycoside hydrolase, family 3, N-terminal domain"/>
    <property type="match status" value="1"/>
</dbReference>
<proteinExistence type="inferred from homology"/>
<evidence type="ECO:0000313" key="9">
    <source>
        <dbReference type="Proteomes" id="UP000199451"/>
    </source>
</evidence>